<dbReference type="RefSeq" id="WP_218146300.1">
    <property type="nucleotide sequence ID" value="NZ_FOSW01000010.1"/>
</dbReference>
<dbReference type="GO" id="GO:0003700">
    <property type="term" value="F:DNA-binding transcription factor activity"/>
    <property type="evidence" value="ECO:0007669"/>
    <property type="project" value="InterPro"/>
</dbReference>
<dbReference type="InterPro" id="IPR000524">
    <property type="entry name" value="Tscrpt_reg_HTH_GntR"/>
</dbReference>
<dbReference type="InterPro" id="IPR008920">
    <property type="entry name" value="TF_FadR/GntR_C"/>
</dbReference>
<protein>
    <submittedName>
        <fullName evidence="6">Transcriptional regulator, GntR family</fullName>
    </submittedName>
</protein>
<keyword evidence="1" id="KW-0805">Transcription regulation</keyword>
<organism evidence="6 7">
    <name type="scientific">Geodermatophilus ruber</name>
    <dbReference type="NCBI Taxonomy" id="504800"/>
    <lineage>
        <taxon>Bacteria</taxon>
        <taxon>Bacillati</taxon>
        <taxon>Actinomycetota</taxon>
        <taxon>Actinomycetes</taxon>
        <taxon>Geodermatophilales</taxon>
        <taxon>Geodermatophilaceae</taxon>
        <taxon>Geodermatophilus</taxon>
    </lineage>
</organism>
<dbReference type="PROSITE" id="PS50949">
    <property type="entry name" value="HTH_GNTR"/>
    <property type="match status" value="1"/>
</dbReference>
<dbReference type="InterPro" id="IPR011711">
    <property type="entry name" value="GntR_C"/>
</dbReference>
<dbReference type="EMBL" id="FOSW01000010">
    <property type="protein sequence ID" value="SFL39450.1"/>
    <property type="molecule type" value="Genomic_DNA"/>
</dbReference>
<keyword evidence="7" id="KW-1185">Reference proteome</keyword>
<evidence type="ECO:0000256" key="4">
    <source>
        <dbReference type="SAM" id="MobiDB-lite"/>
    </source>
</evidence>
<evidence type="ECO:0000256" key="3">
    <source>
        <dbReference type="ARBA" id="ARBA00023163"/>
    </source>
</evidence>
<dbReference type="Pfam" id="PF00392">
    <property type="entry name" value="GntR"/>
    <property type="match status" value="1"/>
</dbReference>
<dbReference type="Gene3D" id="1.10.10.10">
    <property type="entry name" value="Winged helix-like DNA-binding domain superfamily/Winged helix DNA-binding domain"/>
    <property type="match status" value="1"/>
</dbReference>
<evidence type="ECO:0000313" key="7">
    <source>
        <dbReference type="Proteomes" id="UP000199152"/>
    </source>
</evidence>
<accession>A0A1I4HCF0</accession>
<dbReference type="Gene3D" id="1.20.120.530">
    <property type="entry name" value="GntR ligand-binding domain-like"/>
    <property type="match status" value="1"/>
</dbReference>
<feature type="region of interest" description="Disordered" evidence="4">
    <location>
        <begin position="1"/>
        <end position="32"/>
    </location>
</feature>
<evidence type="ECO:0000256" key="2">
    <source>
        <dbReference type="ARBA" id="ARBA00023125"/>
    </source>
</evidence>
<sequence length="258" mass="28246">MSDYAASMAGDLPPRRPRSPEDTALTPPTDRSAMRMGTLAYRQIKEQLLEGRWAAGERLSVEMFKSALGVSKQPVMEALRRLSADGLVEIVPQVGCRVTSYGPQDVADFFTLFGAFEGAISAVAAQRRTPADLAVLDEVHARVGHLCGERDAAVRAHGYREFNREFHGIIHRMARSDMVEEMSLRMWDLSDFLINTAGPPQPLSGALDERHADHEEIRQALVAGDADRARAATERHIVGTVELIRSGARGDATEAAGR</sequence>
<evidence type="ECO:0000256" key="1">
    <source>
        <dbReference type="ARBA" id="ARBA00023015"/>
    </source>
</evidence>
<dbReference type="GO" id="GO:0003677">
    <property type="term" value="F:DNA binding"/>
    <property type="evidence" value="ECO:0007669"/>
    <property type="project" value="UniProtKB-KW"/>
</dbReference>
<dbReference type="STRING" id="504800.SAMN04488085_110121"/>
<dbReference type="InterPro" id="IPR036390">
    <property type="entry name" value="WH_DNA-bd_sf"/>
</dbReference>
<dbReference type="Proteomes" id="UP000199152">
    <property type="component" value="Unassembled WGS sequence"/>
</dbReference>
<dbReference type="SMART" id="SM00345">
    <property type="entry name" value="HTH_GNTR"/>
    <property type="match status" value="1"/>
</dbReference>
<dbReference type="AlphaFoldDB" id="A0A1I4HCF0"/>
<dbReference type="InterPro" id="IPR036388">
    <property type="entry name" value="WH-like_DNA-bd_sf"/>
</dbReference>
<dbReference type="CDD" id="cd07377">
    <property type="entry name" value="WHTH_GntR"/>
    <property type="match status" value="1"/>
</dbReference>
<dbReference type="PANTHER" id="PTHR43537:SF24">
    <property type="entry name" value="GLUCONATE OPERON TRANSCRIPTIONAL REPRESSOR"/>
    <property type="match status" value="1"/>
</dbReference>
<keyword evidence="3" id="KW-0804">Transcription</keyword>
<dbReference type="Pfam" id="PF07729">
    <property type="entry name" value="FCD"/>
    <property type="match status" value="1"/>
</dbReference>
<dbReference type="PANTHER" id="PTHR43537">
    <property type="entry name" value="TRANSCRIPTIONAL REGULATOR, GNTR FAMILY"/>
    <property type="match status" value="1"/>
</dbReference>
<evidence type="ECO:0000259" key="5">
    <source>
        <dbReference type="PROSITE" id="PS50949"/>
    </source>
</evidence>
<evidence type="ECO:0000313" key="6">
    <source>
        <dbReference type="EMBL" id="SFL39450.1"/>
    </source>
</evidence>
<gene>
    <name evidence="6" type="ORF">SAMN04488085_110121</name>
</gene>
<dbReference type="InParanoid" id="A0A1I4HCF0"/>
<reference evidence="6 7" key="1">
    <citation type="submission" date="2016-10" db="EMBL/GenBank/DDBJ databases">
        <authorList>
            <person name="de Groot N.N."/>
        </authorList>
    </citation>
    <scope>NUCLEOTIDE SEQUENCE [LARGE SCALE GENOMIC DNA]</scope>
    <source>
        <strain evidence="6 7">DSM 45317</strain>
    </source>
</reference>
<dbReference type="SMART" id="SM00895">
    <property type="entry name" value="FCD"/>
    <property type="match status" value="1"/>
</dbReference>
<feature type="domain" description="HTH gntR-type" evidence="5">
    <location>
        <begin position="34"/>
        <end position="101"/>
    </location>
</feature>
<proteinExistence type="predicted"/>
<dbReference type="SUPFAM" id="SSF46785">
    <property type="entry name" value="Winged helix' DNA-binding domain"/>
    <property type="match status" value="1"/>
</dbReference>
<name>A0A1I4HCF0_9ACTN</name>
<dbReference type="SUPFAM" id="SSF48008">
    <property type="entry name" value="GntR ligand-binding domain-like"/>
    <property type="match status" value="1"/>
</dbReference>
<keyword evidence="2" id="KW-0238">DNA-binding</keyword>